<feature type="domain" description="PglD N-terminal" evidence="2">
    <location>
        <begin position="6"/>
        <end position="83"/>
    </location>
</feature>
<dbReference type="InterPro" id="IPR050179">
    <property type="entry name" value="Trans_hexapeptide_repeat"/>
</dbReference>
<gene>
    <name evidence="3" type="ORF">N8I74_14255</name>
</gene>
<dbReference type="CDD" id="cd03360">
    <property type="entry name" value="LbH_AT_putative"/>
    <property type="match status" value="1"/>
</dbReference>
<comment type="similarity">
    <text evidence="1">Belongs to the transferase hexapeptide repeat family.</text>
</comment>
<sequence length="193" mass="19848">MSPHSLLIIGAGGHGRAIAELVELGGQFSIAGFVDDGWPQLHEVWHYPVLGAIADLPRFKPCASHAFVAIGNNRVRLQLLHQLETMQFAVPNLLHPRACVSPRAVLGTGVAVMAGAVVGCEAVLADGVIVNAGAVVDHHCVVGRCGHFGVGAFAAGGVRVGEGAWLQAGCALGYRVVVDDWAILAPGTALSAA</sequence>
<evidence type="ECO:0000313" key="3">
    <source>
        <dbReference type="EMBL" id="UXY14470.1"/>
    </source>
</evidence>
<protein>
    <submittedName>
        <fullName evidence="3">NeuD/PglB/VioB family sugar acetyltransferase</fullName>
    </submittedName>
</protein>
<dbReference type="Proteomes" id="UP001061302">
    <property type="component" value="Chromosome"/>
</dbReference>
<dbReference type="RefSeq" id="WP_263123770.1">
    <property type="nucleotide sequence ID" value="NZ_CP106753.1"/>
</dbReference>
<evidence type="ECO:0000256" key="1">
    <source>
        <dbReference type="ARBA" id="ARBA00007274"/>
    </source>
</evidence>
<dbReference type="PANTHER" id="PTHR43300:SF7">
    <property type="entry name" value="UDP-N-ACETYLBACILLOSAMINE N-ACETYLTRANSFERASE"/>
    <property type="match status" value="1"/>
</dbReference>
<evidence type="ECO:0000259" key="2">
    <source>
        <dbReference type="Pfam" id="PF17836"/>
    </source>
</evidence>
<reference evidence="3" key="1">
    <citation type="submission" date="2022-10" db="EMBL/GenBank/DDBJ databases">
        <title>Chitiniphilus purpureus sp. nov., a novel chitin-degrading bacterium isolated from crawfish pond sediment.</title>
        <authorList>
            <person name="Li K."/>
        </authorList>
    </citation>
    <scope>NUCLEOTIDE SEQUENCE</scope>
    <source>
        <strain evidence="3">CD1</strain>
    </source>
</reference>
<accession>A0ABY6DJD7</accession>
<dbReference type="Gene3D" id="3.40.50.20">
    <property type="match status" value="1"/>
</dbReference>
<evidence type="ECO:0000313" key="4">
    <source>
        <dbReference type="Proteomes" id="UP001061302"/>
    </source>
</evidence>
<dbReference type="Gene3D" id="2.160.10.10">
    <property type="entry name" value="Hexapeptide repeat proteins"/>
    <property type="match status" value="1"/>
</dbReference>
<name>A0ABY6DJD7_9NEIS</name>
<dbReference type="SUPFAM" id="SSF51161">
    <property type="entry name" value="Trimeric LpxA-like enzymes"/>
    <property type="match status" value="1"/>
</dbReference>
<dbReference type="NCBIfam" id="TIGR03570">
    <property type="entry name" value="NeuD_NnaD"/>
    <property type="match status" value="1"/>
</dbReference>
<dbReference type="PANTHER" id="PTHR43300">
    <property type="entry name" value="ACETYLTRANSFERASE"/>
    <property type="match status" value="1"/>
</dbReference>
<dbReference type="EMBL" id="CP106753">
    <property type="protein sequence ID" value="UXY14470.1"/>
    <property type="molecule type" value="Genomic_DNA"/>
</dbReference>
<dbReference type="InterPro" id="IPR011004">
    <property type="entry name" value="Trimer_LpxA-like_sf"/>
</dbReference>
<keyword evidence="4" id="KW-1185">Reference proteome</keyword>
<dbReference type="InterPro" id="IPR020019">
    <property type="entry name" value="AcTrfase_PglD-like"/>
</dbReference>
<dbReference type="InterPro" id="IPR041561">
    <property type="entry name" value="PglD_N"/>
</dbReference>
<proteinExistence type="inferred from homology"/>
<dbReference type="Pfam" id="PF17836">
    <property type="entry name" value="PglD_N"/>
    <property type="match status" value="1"/>
</dbReference>
<organism evidence="3 4">
    <name type="scientific">Chitiniphilus purpureus</name>
    <dbReference type="NCBI Taxonomy" id="2981137"/>
    <lineage>
        <taxon>Bacteria</taxon>
        <taxon>Pseudomonadati</taxon>
        <taxon>Pseudomonadota</taxon>
        <taxon>Betaproteobacteria</taxon>
        <taxon>Neisseriales</taxon>
        <taxon>Chitinibacteraceae</taxon>
        <taxon>Chitiniphilus</taxon>
    </lineage>
</organism>